<dbReference type="Gene3D" id="1.20.1250.20">
    <property type="entry name" value="MFS general substrate transporter like domains"/>
    <property type="match status" value="1"/>
</dbReference>
<evidence type="ECO:0000313" key="11">
    <source>
        <dbReference type="EMBL" id="OAA65539.1"/>
    </source>
</evidence>
<name>A0A167XXH4_9HYPO</name>
<comment type="subcellular location">
    <subcellularLocation>
        <location evidence="1">Membrane</location>
        <topology evidence="1">Multi-pass membrane protein</topology>
    </subcellularLocation>
</comment>
<dbReference type="PROSITE" id="PS00217">
    <property type="entry name" value="SUGAR_TRANSPORT_2"/>
    <property type="match status" value="1"/>
</dbReference>
<dbReference type="InterPro" id="IPR020846">
    <property type="entry name" value="MFS_dom"/>
</dbReference>
<proteinExistence type="inferred from homology"/>
<dbReference type="InterPro" id="IPR003663">
    <property type="entry name" value="Sugar/inositol_transpt"/>
</dbReference>
<feature type="transmembrane region" description="Helical" evidence="9">
    <location>
        <begin position="199"/>
        <end position="222"/>
    </location>
</feature>
<sequence>MSWGSKFVHHVVRNDAARLDPPEIYNWRVFALAAAACFGGTLFGMDTGIIGGVLTMPDFKREFGLNQLAITNPTAAANLSANLVTVMQAGAFAGALLANPIGDVWGRKPGLVVVSIFAFIGGLLQALSYGHFACFYIGRFVEGLGLGGATMLAPTYVSENAPRAIRGLLIGFYQLFETMGAMIAFFIDYGSLLHFSGRASWMVPLAMQSLPPLLIFGSILLCPESPRWLASKDNWERATAVLSDVRHLPPAHPYVQQELLELRAQLEEERRSVHGSGFWALQKECWLVPGNRKRALMSIGLMVCQQWTGTNAINYYAPVIFNNLGVSGTTQSLLATGVYGIVKMVSCAIFITFLADTLGRRWSFVWTGFFMFFAMFYLGFYVRFDPPVKGAPIPAAGYVALVMVYLFAAAFQFGWGPVCWIYVSEIPTNRLRGYNVALAAATQWLFNLVVSRVTPVMLITAGGPTGYGTYFIYASFCFTMAILAFWVPETKGMSLERMDELFGTADFSNLEDVGKAALQGDIEASHYETIASPTTKVQ</sequence>
<accession>A0A167XXH4</accession>
<dbReference type="InterPro" id="IPR036259">
    <property type="entry name" value="MFS_trans_sf"/>
</dbReference>
<dbReference type="SUPFAM" id="SSF103473">
    <property type="entry name" value="MFS general substrate transporter"/>
    <property type="match status" value="1"/>
</dbReference>
<dbReference type="InterPro" id="IPR005829">
    <property type="entry name" value="Sugar_transporter_CS"/>
</dbReference>
<feature type="transmembrane region" description="Helical" evidence="9">
    <location>
        <begin position="435"/>
        <end position="458"/>
    </location>
</feature>
<keyword evidence="5 9" id="KW-1133">Transmembrane helix</keyword>
<dbReference type="PROSITE" id="PS50850">
    <property type="entry name" value="MFS"/>
    <property type="match status" value="1"/>
</dbReference>
<dbReference type="PANTHER" id="PTHR48022">
    <property type="entry name" value="PLASTIDIC GLUCOSE TRANSPORTER 4"/>
    <property type="match status" value="1"/>
</dbReference>
<keyword evidence="4 9" id="KW-0812">Transmembrane</keyword>
<dbReference type="InterPro" id="IPR050360">
    <property type="entry name" value="MFS_Sugar_Transporters"/>
</dbReference>
<evidence type="ECO:0000256" key="8">
    <source>
        <dbReference type="RuleBase" id="RU003346"/>
    </source>
</evidence>
<feature type="transmembrane region" description="Helical" evidence="9">
    <location>
        <begin position="110"/>
        <end position="130"/>
    </location>
</feature>
<dbReference type="Proteomes" id="UP000076874">
    <property type="component" value="Unassembled WGS sequence"/>
</dbReference>
<dbReference type="GO" id="GO:0005351">
    <property type="term" value="F:carbohydrate:proton symporter activity"/>
    <property type="evidence" value="ECO:0007669"/>
    <property type="project" value="TreeGrafter"/>
</dbReference>
<evidence type="ECO:0000256" key="1">
    <source>
        <dbReference type="ARBA" id="ARBA00004141"/>
    </source>
</evidence>
<feature type="domain" description="Major facilitator superfamily (MFS) profile" evidence="10">
    <location>
        <begin position="32"/>
        <end position="492"/>
    </location>
</feature>
<comment type="caution">
    <text evidence="11">The sequence shown here is derived from an EMBL/GenBank/DDBJ whole genome shotgun (WGS) entry which is preliminary data.</text>
</comment>
<feature type="transmembrane region" description="Helical" evidence="9">
    <location>
        <begin position="470"/>
        <end position="488"/>
    </location>
</feature>
<reference evidence="11 12" key="1">
    <citation type="journal article" date="2016" name="Genome Biol. Evol.">
        <title>Divergent and convergent evolution of fungal pathogenicity.</title>
        <authorList>
            <person name="Shang Y."/>
            <person name="Xiao G."/>
            <person name="Zheng P."/>
            <person name="Cen K."/>
            <person name="Zhan S."/>
            <person name="Wang C."/>
        </authorList>
    </citation>
    <scope>NUCLEOTIDE SEQUENCE [LARGE SCALE GENOMIC DNA]</scope>
    <source>
        <strain evidence="11 12">RCEF 264</strain>
    </source>
</reference>
<keyword evidence="12" id="KW-1185">Reference proteome</keyword>
<evidence type="ECO:0000256" key="4">
    <source>
        <dbReference type="ARBA" id="ARBA00022692"/>
    </source>
</evidence>
<feature type="transmembrane region" description="Helical" evidence="9">
    <location>
        <begin position="75"/>
        <end position="98"/>
    </location>
</feature>
<evidence type="ECO:0000256" key="9">
    <source>
        <dbReference type="SAM" id="Phobius"/>
    </source>
</evidence>
<dbReference type="Pfam" id="PF00083">
    <property type="entry name" value="Sugar_tr"/>
    <property type="match status" value="1"/>
</dbReference>
<evidence type="ECO:0000256" key="3">
    <source>
        <dbReference type="ARBA" id="ARBA00022448"/>
    </source>
</evidence>
<feature type="transmembrane region" description="Helical" evidence="9">
    <location>
        <begin position="136"/>
        <end position="156"/>
    </location>
</feature>
<gene>
    <name evidence="11" type="ORF">SPI_02326</name>
</gene>
<protein>
    <submittedName>
        <fullName evidence="11">Sugar/inositol transporter</fullName>
    </submittedName>
</protein>
<evidence type="ECO:0000313" key="12">
    <source>
        <dbReference type="Proteomes" id="UP000076874"/>
    </source>
</evidence>
<feature type="transmembrane region" description="Helical" evidence="9">
    <location>
        <begin position="296"/>
        <end position="317"/>
    </location>
</feature>
<keyword evidence="6 9" id="KW-0472">Membrane</keyword>
<dbReference type="PRINTS" id="PR00171">
    <property type="entry name" value="SUGRTRNSPORT"/>
</dbReference>
<dbReference type="PANTHER" id="PTHR48022:SF21">
    <property type="entry name" value="QUINATE TRANSPORTER, PUTATIVE (AFU_ORTHOLOGUE AFUA_6G06960)-RELATED"/>
    <property type="match status" value="1"/>
</dbReference>
<dbReference type="GO" id="GO:0016020">
    <property type="term" value="C:membrane"/>
    <property type="evidence" value="ECO:0007669"/>
    <property type="project" value="UniProtKB-SubCell"/>
</dbReference>
<organism evidence="11 12">
    <name type="scientific">Niveomyces insectorum RCEF 264</name>
    <dbReference type="NCBI Taxonomy" id="1081102"/>
    <lineage>
        <taxon>Eukaryota</taxon>
        <taxon>Fungi</taxon>
        <taxon>Dikarya</taxon>
        <taxon>Ascomycota</taxon>
        <taxon>Pezizomycotina</taxon>
        <taxon>Sordariomycetes</taxon>
        <taxon>Hypocreomycetidae</taxon>
        <taxon>Hypocreales</taxon>
        <taxon>Cordycipitaceae</taxon>
        <taxon>Niveomyces</taxon>
    </lineage>
</organism>
<keyword evidence="7" id="KW-0325">Glycoprotein</keyword>
<comment type="similarity">
    <text evidence="2 8">Belongs to the major facilitator superfamily. Sugar transporter (TC 2.A.1.1) family.</text>
</comment>
<evidence type="ECO:0000256" key="5">
    <source>
        <dbReference type="ARBA" id="ARBA00022989"/>
    </source>
</evidence>
<evidence type="ECO:0000256" key="6">
    <source>
        <dbReference type="ARBA" id="ARBA00023136"/>
    </source>
</evidence>
<dbReference type="OrthoDB" id="508119at2759"/>
<dbReference type="AlphaFoldDB" id="A0A167XXH4"/>
<feature type="transmembrane region" description="Helical" evidence="9">
    <location>
        <begin position="168"/>
        <end position="187"/>
    </location>
</feature>
<evidence type="ECO:0000256" key="7">
    <source>
        <dbReference type="ARBA" id="ARBA00023180"/>
    </source>
</evidence>
<feature type="transmembrane region" description="Helical" evidence="9">
    <location>
        <begin position="29"/>
        <end position="55"/>
    </location>
</feature>
<keyword evidence="3 8" id="KW-0813">Transport</keyword>
<dbReference type="InterPro" id="IPR005828">
    <property type="entry name" value="MFS_sugar_transport-like"/>
</dbReference>
<feature type="transmembrane region" description="Helical" evidence="9">
    <location>
        <begin position="337"/>
        <end position="355"/>
    </location>
</feature>
<evidence type="ECO:0000259" key="10">
    <source>
        <dbReference type="PROSITE" id="PS50850"/>
    </source>
</evidence>
<feature type="transmembrane region" description="Helical" evidence="9">
    <location>
        <begin position="362"/>
        <end position="384"/>
    </location>
</feature>
<evidence type="ECO:0000256" key="2">
    <source>
        <dbReference type="ARBA" id="ARBA00010992"/>
    </source>
</evidence>
<dbReference type="FunFam" id="1.20.1250.20:FF:000026">
    <property type="entry name" value="MFS quinate transporter QutD"/>
    <property type="match status" value="1"/>
</dbReference>
<dbReference type="NCBIfam" id="TIGR00879">
    <property type="entry name" value="SP"/>
    <property type="match status" value="1"/>
</dbReference>
<feature type="transmembrane region" description="Helical" evidence="9">
    <location>
        <begin position="396"/>
        <end position="423"/>
    </location>
</feature>
<dbReference type="EMBL" id="AZHD01000003">
    <property type="protein sequence ID" value="OAA65539.1"/>
    <property type="molecule type" value="Genomic_DNA"/>
</dbReference>